<dbReference type="Proteomes" id="UP001057402">
    <property type="component" value="Chromosome 9"/>
</dbReference>
<evidence type="ECO:0000313" key="1">
    <source>
        <dbReference type="EMBL" id="KAI4325073.1"/>
    </source>
</evidence>
<evidence type="ECO:0000313" key="2">
    <source>
        <dbReference type="Proteomes" id="UP001057402"/>
    </source>
</evidence>
<protein>
    <submittedName>
        <fullName evidence="1">Uncharacterized protein</fullName>
    </submittedName>
</protein>
<keyword evidence="2" id="KW-1185">Reference proteome</keyword>
<comment type="caution">
    <text evidence="1">The sequence shown here is derived from an EMBL/GenBank/DDBJ whole genome shotgun (WGS) entry which is preliminary data.</text>
</comment>
<accession>A0ACB9MLY1</accession>
<proteinExistence type="predicted"/>
<organism evidence="1 2">
    <name type="scientific">Melastoma candidum</name>
    <dbReference type="NCBI Taxonomy" id="119954"/>
    <lineage>
        <taxon>Eukaryota</taxon>
        <taxon>Viridiplantae</taxon>
        <taxon>Streptophyta</taxon>
        <taxon>Embryophyta</taxon>
        <taxon>Tracheophyta</taxon>
        <taxon>Spermatophyta</taxon>
        <taxon>Magnoliopsida</taxon>
        <taxon>eudicotyledons</taxon>
        <taxon>Gunneridae</taxon>
        <taxon>Pentapetalae</taxon>
        <taxon>rosids</taxon>
        <taxon>malvids</taxon>
        <taxon>Myrtales</taxon>
        <taxon>Melastomataceae</taxon>
        <taxon>Melastomatoideae</taxon>
        <taxon>Melastomateae</taxon>
        <taxon>Melastoma</taxon>
    </lineage>
</organism>
<gene>
    <name evidence="1" type="ORF">MLD38_030501</name>
</gene>
<name>A0ACB9MLY1_9MYRT</name>
<dbReference type="EMBL" id="CM042888">
    <property type="protein sequence ID" value="KAI4325073.1"/>
    <property type="molecule type" value="Genomic_DNA"/>
</dbReference>
<reference evidence="2" key="1">
    <citation type="journal article" date="2023" name="Front. Plant Sci.">
        <title>Chromosomal-level genome assembly of Melastoma candidum provides insights into trichome evolution.</title>
        <authorList>
            <person name="Zhong Y."/>
            <person name="Wu W."/>
            <person name="Sun C."/>
            <person name="Zou P."/>
            <person name="Liu Y."/>
            <person name="Dai S."/>
            <person name="Zhou R."/>
        </authorList>
    </citation>
    <scope>NUCLEOTIDE SEQUENCE [LARGE SCALE GENOMIC DNA]</scope>
</reference>
<sequence length="71" mass="7124">MRRRMTAGGLNRAAHAARRGPERGELLARGRGRGMAREGKDGEVGLGEVAAEGEGGVVVGAGGVLGEIEGA</sequence>